<dbReference type="Proteomes" id="UP001566204">
    <property type="component" value="Unassembled WGS sequence"/>
</dbReference>
<name>A0A4U9W6N1_9SPHI</name>
<keyword evidence="5" id="KW-1185">Reference proteome</keyword>
<reference evidence="2 5" key="2">
    <citation type="submission" date="2024-06" db="EMBL/GenBank/DDBJ databases">
        <title>Soil Sphingobacterium thalpophilum.</title>
        <authorList>
            <person name="Yang J."/>
            <person name="Li J."/>
        </authorList>
    </citation>
    <scope>NUCLEOTIDE SEQUENCE [LARGE SCALE GENOMIC DNA]</scope>
    <source>
        <strain evidence="2 5">22g91tb</strain>
    </source>
</reference>
<dbReference type="AlphaFoldDB" id="A0A4U9W6N1"/>
<evidence type="ECO:0000313" key="3">
    <source>
        <dbReference type="EMBL" id="VTR54464.1"/>
    </source>
</evidence>
<feature type="chain" id="PRO_5020183493" evidence="1">
    <location>
        <begin position="22"/>
        <end position="214"/>
    </location>
</feature>
<accession>A0A4U9W6N1</accession>
<dbReference type="GeneID" id="78465630"/>
<dbReference type="KEGG" id="stha:NCTC11429_05080"/>
<evidence type="ECO:0000313" key="5">
    <source>
        <dbReference type="Proteomes" id="UP001566204"/>
    </source>
</evidence>
<organism evidence="3 4">
    <name type="scientific">Sphingobacterium thalpophilum</name>
    <dbReference type="NCBI Taxonomy" id="259"/>
    <lineage>
        <taxon>Bacteria</taxon>
        <taxon>Pseudomonadati</taxon>
        <taxon>Bacteroidota</taxon>
        <taxon>Sphingobacteriia</taxon>
        <taxon>Sphingobacteriales</taxon>
        <taxon>Sphingobacteriaceae</taxon>
        <taxon>Sphingobacterium</taxon>
    </lineage>
</organism>
<evidence type="ECO:0000313" key="4">
    <source>
        <dbReference type="Proteomes" id="UP000308196"/>
    </source>
</evidence>
<dbReference type="RefSeq" id="WP_028068545.1">
    <property type="nucleotide sequence ID" value="NZ_CP141191.1"/>
</dbReference>
<dbReference type="EMBL" id="LR590484">
    <property type="protein sequence ID" value="VTR54464.1"/>
    <property type="molecule type" value="Genomic_DNA"/>
</dbReference>
<dbReference type="Proteomes" id="UP000308196">
    <property type="component" value="Chromosome"/>
</dbReference>
<dbReference type="EMBL" id="JBEOQB010000002">
    <property type="protein sequence ID" value="MEZ0451476.1"/>
    <property type="molecule type" value="Genomic_DNA"/>
</dbReference>
<reference evidence="3 4" key="1">
    <citation type="submission" date="2019-05" db="EMBL/GenBank/DDBJ databases">
        <authorList>
            <consortium name="Pathogen Informatics"/>
        </authorList>
    </citation>
    <scope>NUCLEOTIDE SEQUENCE [LARGE SCALE GENOMIC DNA]</scope>
    <source>
        <strain evidence="3 4">NCTC11429</strain>
    </source>
</reference>
<gene>
    <name evidence="2" type="ORF">ABTW24_07700</name>
    <name evidence="3" type="ORF">NCTC11429_05080</name>
</gene>
<feature type="signal peptide" evidence="1">
    <location>
        <begin position="1"/>
        <end position="21"/>
    </location>
</feature>
<evidence type="ECO:0000313" key="2">
    <source>
        <dbReference type="EMBL" id="MEZ0451476.1"/>
    </source>
</evidence>
<proteinExistence type="predicted"/>
<evidence type="ECO:0000256" key="1">
    <source>
        <dbReference type="SAM" id="SignalP"/>
    </source>
</evidence>
<protein>
    <submittedName>
        <fullName evidence="3">Uncharacterized protein</fullName>
    </submittedName>
</protein>
<keyword evidence="1" id="KW-0732">Signal</keyword>
<sequence>MKLNFVLGFLFLVSFTFVCKAQETQHFSKLEIGKKAKKNIDSRDSTAIIHIDTLIMKDKATLSFYGKKDVKLIVDYAEIGDKATLYGSDGKNNGSNFDIKANFQKLGSLYIIAKGDDAFNGTKTFPNGNGGKVKITLMEGSLKPQTTDKKATNYIYADVVAGGRAVNANTDLRNIYDRIKTAPTGLRGLPQGQIYSGSAGNEGSFELISTHTDN</sequence>
<dbReference type="STRING" id="1123265.GCA_000686625_00417"/>